<accession>A0A4U6V3G3</accession>
<dbReference type="Gramene" id="TKW21913">
    <property type="protein sequence ID" value="TKW21913"/>
    <property type="gene ID" value="SEVIR_4G152500v2"/>
</dbReference>
<dbReference type="AlphaFoldDB" id="A0A4U6V3G3"/>
<dbReference type="EMBL" id="CM016555">
    <property type="protein sequence ID" value="TKW21913.1"/>
    <property type="molecule type" value="Genomic_DNA"/>
</dbReference>
<reference evidence="2" key="1">
    <citation type="submission" date="2019-03" db="EMBL/GenBank/DDBJ databases">
        <title>WGS assembly of Setaria viridis.</title>
        <authorList>
            <person name="Huang P."/>
            <person name="Jenkins J."/>
            <person name="Grimwood J."/>
            <person name="Barry K."/>
            <person name="Healey A."/>
            <person name="Mamidi S."/>
            <person name="Sreedasyam A."/>
            <person name="Shu S."/>
            <person name="Feldman M."/>
            <person name="Wu J."/>
            <person name="Yu Y."/>
            <person name="Chen C."/>
            <person name="Johnson J."/>
            <person name="Rokhsar D."/>
            <person name="Baxter I."/>
            <person name="Schmutz J."/>
            <person name="Brutnell T."/>
            <person name="Kellogg E."/>
        </authorList>
    </citation>
    <scope>NUCLEOTIDE SEQUENCE [LARGE SCALE GENOMIC DNA]</scope>
</reference>
<gene>
    <name evidence="2" type="ORF">SEVIR_4G152500v2</name>
</gene>
<name>A0A4U6V3G3_SETVI</name>
<dbReference type="Proteomes" id="UP000298652">
    <property type="component" value="Chromosome 4"/>
</dbReference>
<organism evidence="2 3">
    <name type="scientific">Setaria viridis</name>
    <name type="common">Green bristlegrass</name>
    <name type="synonym">Setaria italica subsp. viridis</name>
    <dbReference type="NCBI Taxonomy" id="4556"/>
    <lineage>
        <taxon>Eukaryota</taxon>
        <taxon>Viridiplantae</taxon>
        <taxon>Streptophyta</taxon>
        <taxon>Embryophyta</taxon>
        <taxon>Tracheophyta</taxon>
        <taxon>Spermatophyta</taxon>
        <taxon>Magnoliopsida</taxon>
        <taxon>Liliopsida</taxon>
        <taxon>Poales</taxon>
        <taxon>Poaceae</taxon>
        <taxon>PACMAD clade</taxon>
        <taxon>Panicoideae</taxon>
        <taxon>Panicodae</taxon>
        <taxon>Paniceae</taxon>
        <taxon>Cenchrinae</taxon>
        <taxon>Setaria</taxon>
    </lineage>
</organism>
<evidence type="ECO:0000313" key="2">
    <source>
        <dbReference type="EMBL" id="TKW21913.1"/>
    </source>
</evidence>
<keyword evidence="3" id="KW-1185">Reference proteome</keyword>
<sequence>MARLWAVAKGWCCPRGGPFYRAAVERRVEAGLRWGKDKAESGGCAGEAAIGQQRHWAEEVELRVVSGIDWPWAVRVWGFRSVGRAKQRPTVGVGRAGGGAGRRRHGGFSGRRVERGWRSRAAAGGKRTRARPAVGQPGVRPVLSKARVGRCGPCPIAVSPGIGCRRAAGGRRPCGARRAGECALARGRRGPLRAASPTSFGRSSLKICNTTSKTLLNKLVQLWTYFKLGLRHWFRL</sequence>
<protein>
    <submittedName>
        <fullName evidence="2">Uncharacterized protein</fullName>
    </submittedName>
</protein>
<evidence type="ECO:0000256" key="1">
    <source>
        <dbReference type="SAM" id="MobiDB-lite"/>
    </source>
</evidence>
<feature type="region of interest" description="Disordered" evidence="1">
    <location>
        <begin position="89"/>
        <end position="113"/>
    </location>
</feature>
<evidence type="ECO:0000313" key="3">
    <source>
        <dbReference type="Proteomes" id="UP000298652"/>
    </source>
</evidence>
<proteinExistence type="predicted"/>